<dbReference type="Gene3D" id="3.30.450.90">
    <property type="match status" value="1"/>
</dbReference>
<keyword evidence="5" id="KW-1185">Reference proteome</keyword>
<dbReference type="EMBL" id="JAVRHT010000012">
    <property type="protein sequence ID" value="MDT0631469.1"/>
    <property type="molecule type" value="Genomic_DNA"/>
</dbReference>
<feature type="region of interest" description="Disordered" evidence="2">
    <location>
        <begin position="1"/>
        <end position="21"/>
    </location>
</feature>
<gene>
    <name evidence="4" type="primary">trbB</name>
    <name evidence="4" type="ORF">RM540_06860</name>
</gene>
<accession>A0ABU3BQA6</accession>
<dbReference type="PANTHER" id="PTHR30486:SF6">
    <property type="entry name" value="TYPE IV PILUS RETRACTATION ATPASE PILT"/>
    <property type="match status" value="1"/>
</dbReference>
<protein>
    <submittedName>
        <fullName evidence="4">P-type conjugative transfer ATPase TrbB</fullName>
    </submittedName>
</protein>
<dbReference type="InterPro" id="IPR001482">
    <property type="entry name" value="T2SS/T4SS_dom"/>
</dbReference>
<evidence type="ECO:0000313" key="4">
    <source>
        <dbReference type="EMBL" id="MDT0631469.1"/>
    </source>
</evidence>
<comment type="caution">
    <text evidence="4">The sequence shown here is derived from an EMBL/GenBank/DDBJ whole genome shotgun (WGS) entry which is preliminary data.</text>
</comment>
<evidence type="ECO:0000259" key="3">
    <source>
        <dbReference type="PROSITE" id="PS00662"/>
    </source>
</evidence>
<dbReference type="CDD" id="cd01130">
    <property type="entry name" value="VirB11-like_ATPase"/>
    <property type="match status" value="1"/>
</dbReference>
<dbReference type="InterPro" id="IPR050921">
    <property type="entry name" value="T4SS_GSP_E_ATPase"/>
</dbReference>
<dbReference type="RefSeq" id="WP_311662812.1">
    <property type="nucleotide sequence ID" value="NZ_JAVRHT010000012.1"/>
</dbReference>
<comment type="similarity">
    <text evidence="1">Belongs to the GSP E family.</text>
</comment>
<dbReference type="InterPro" id="IPR027417">
    <property type="entry name" value="P-loop_NTPase"/>
</dbReference>
<dbReference type="Proteomes" id="UP001267426">
    <property type="component" value="Unassembled WGS sequence"/>
</dbReference>
<sequence>MPTSARPTPQTGANTGEAGREGRYRELMERYLGPRVVEAFADDDVTEVYVNGDGRLRLDTHSRGKVLAGVQLRAARVEQFLHAVAAFHGDALHGGTPTVQAELPDATFGGARLQGFLSPLAEASCFVIRKRASRVFDLDSYVPSVMTARQRFALRDAVRDHENVLVCGGTGSGKTTLCNALLKEMTDQFPDERIVVLEDTGELQCAADDHLQLRTSDDVSLADLVRHTLRCTPDRIVVGEVRDEAALHLLDAWATGHPGGCATLHATTALGALHRLGRLAQRANVPPQHELVAEAVGVVLVIQGGNQGRRVTELVRVDGQHAGTYELSPV</sequence>
<proteinExistence type="inferred from homology"/>
<dbReference type="SUPFAM" id="SSF52540">
    <property type="entry name" value="P-loop containing nucleoside triphosphate hydrolases"/>
    <property type="match status" value="1"/>
</dbReference>
<evidence type="ECO:0000256" key="2">
    <source>
        <dbReference type="SAM" id="MobiDB-lite"/>
    </source>
</evidence>
<dbReference type="Gene3D" id="3.40.50.300">
    <property type="entry name" value="P-loop containing nucleotide triphosphate hydrolases"/>
    <property type="match status" value="1"/>
</dbReference>
<feature type="compositionally biased region" description="Polar residues" evidence="2">
    <location>
        <begin position="1"/>
        <end position="14"/>
    </location>
</feature>
<dbReference type="PROSITE" id="PS00662">
    <property type="entry name" value="T2SP_E"/>
    <property type="match status" value="1"/>
</dbReference>
<evidence type="ECO:0000313" key="5">
    <source>
        <dbReference type="Proteomes" id="UP001267426"/>
    </source>
</evidence>
<organism evidence="4 5">
    <name type="scientific">Rubrivirga litoralis</name>
    <dbReference type="NCBI Taxonomy" id="3075598"/>
    <lineage>
        <taxon>Bacteria</taxon>
        <taxon>Pseudomonadati</taxon>
        <taxon>Rhodothermota</taxon>
        <taxon>Rhodothermia</taxon>
        <taxon>Rhodothermales</taxon>
        <taxon>Rubricoccaceae</taxon>
        <taxon>Rubrivirga</taxon>
    </lineage>
</organism>
<dbReference type="NCBIfam" id="TIGR02782">
    <property type="entry name" value="TrbB_P"/>
    <property type="match status" value="1"/>
</dbReference>
<dbReference type="Pfam" id="PF00437">
    <property type="entry name" value="T2SSE"/>
    <property type="match status" value="1"/>
</dbReference>
<name>A0ABU3BQA6_9BACT</name>
<dbReference type="PANTHER" id="PTHR30486">
    <property type="entry name" value="TWITCHING MOTILITY PROTEIN PILT"/>
    <property type="match status" value="1"/>
</dbReference>
<reference evidence="4 5" key="1">
    <citation type="submission" date="2023-09" db="EMBL/GenBank/DDBJ databases">
        <authorList>
            <person name="Rey-Velasco X."/>
        </authorList>
    </citation>
    <scope>NUCLEOTIDE SEQUENCE [LARGE SCALE GENOMIC DNA]</scope>
    <source>
        <strain evidence="4 5">F394</strain>
    </source>
</reference>
<dbReference type="InterPro" id="IPR014149">
    <property type="entry name" value="Conjug-transfer_TrbB"/>
</dbReference>
<feature type="domain" description="Bacterial type II secretion system protein E" evidence="3">
    <location>
        <begin position="229"/>
        <end position="243"/>
    </location>
</feature>
<evidence type="ECO:0000256" key="1">
    <source>
        <dbReference type="ARBA" id="ARBA00006611"/>
    </source>
</evidence>